<dbReference type="EMBL" id="JARKHS020032083">
    <property type="protein sequence ID" value="KAK8760656.1"/>
    <property type="molecule type" value="Genomic_DNA"/>
</dbReference>
<keyword evidence="2" id="KW-1185">Reference proteome</keyword>
<dbReference type="Proteomes" id="UP001321473">
    <property type="component" value="Unassembled WGS sequence"/>
</dbReference>
<comment type="caution">
    <text evidence="1">The sequence shown here is derived from an EMBL/GenBank/DDBJ whole genome shotgun (WGS) entry which is preliminary data.</text>
</comment>
<dbReference type="AlphaFoldDB" id="A0AAQ4DDW6"/>
<protein>
    <submittedName>
        <fullName evidence="1">Uncharacterized protein</fullName>
    </submittedName>
</protein>
<organism evidence="1 2">
    <name type="scientific">Amblyomma americanum</name>
    <name type="common">Lone star tick</name>
    <dbReference type="NCBI Taxonomy" id="6943"/>
    <lineage>
        <taxon>Eukaryota</taxon>
        <taxon>Metazoa</taxon>
        <taxon>Ecdysozoa</taxon>
        <taxon>Arthropoda</taxon>
        <taxon>Chelicerata</taxon>
        <taxon>Arachnida</taxon>
        <taxon>Acari</taxon>
        <taxon>Parasitiformes</taxon>
        <taxon>Ixodida</taxon>
        <taxon>Ixodoidea</taxon>
        <taxon>Ixodidae</taxon>
        <taxon>Amblyomminae</taxon>
        <taxon>Amblyomma</taxon>
    </lineage>
</organism>
<gene>
    <name evidence="1" type="ORF">V5799_028073</name>
</gene>
<evidence type="ECO:0000313" key="1">
    <source>
        <dbReference type="EMBL" id="KAK8760656.1"/>
    </source>
</evidence>
<dbReference type="InterPro" id="IPR036259">
    <property type="entry name" value="MFS_trans_sf"/>
</dbReference>
<dbReference type="SUPFAM" id="SSF103473">
    <property type="entry name" value="MFS general substrate transporter"/>
    <property type="match status" value="1"/>
</dbReference>
<evidence type="ECO:0000313" key="2">
    <source>
        <dbReference type="Proteomes" id="UP001321473"/>
    </source>
</evidence>
<name>A0AAQ4DDW6_AMBAM</name>
<sequence length="148" mass="15767">MAALCLSAFSGCYMITYQLASEIFPTVIRGRAVQLQRLVGELGGLAGMHVATPQNANQAERDRFLPVTVMGATALAASVFAFFLPDTVHLALPQTLEDGEGLATDRGLCFCPVSAADLFFKRRGGHRNVYCVTPNTGRPSSETVASEA</sequence>
<accession>A0AAQ4DDW6</accession>
<reference evidence="1 2" key="1">
    <citation type="journal article" date="2023" name="Arcadia Sci">
        <title>De novo assembly of a long-read Amblyomma americanum tick genome.</title>
        <authorList>
            <person name="Chou S."/>
            <person name="Poskanzer K.E."/>
            <person name="Rollins M."/>
            <person name="Thuy-Boun P.S."/>
        </authorList>
    </citation>
    <scope>NUCLEOTIDE SEQUENCE [LARGE SCALE GENOMIC DNA]</scope>
    <source>
        <strain evidence="1">F_SG_1</strain>
        <tissue evidence="1">Salivary glands</tissue>
    </source>
</reference>
<proteinExistence type="predicted"/>
<dbReference type="Gene3D" id="1.20.1250.20">
    <property type="entry name" value="MFS general substrate transporter like domains"/>
    <property type="match status" value="1"/>
</dbReference>